<dbReference type="PANTHER" id="PTHR15574">
    <property type="entry name" value="WD REPEAT DOMAIN-CONTAINING FAMILY"/>
    <property type="match status" value="1"/>
</dbReference>
<keyword evidence="1 3" id="KW-0853">WD repeat</keyword>
<dbReference type="EMBL" id="KZ155784">
    <property type="protein sequence ID" value="OUS46271.1"/>
    <property type="molecule type" value="Genomic_DNA"/>
</dbReference>
<dbReference type="SUPFAM" id="SSF50978">
    <property type="entry name" value="WD40 repeat-like"/>
    <property type="match status" value="1"/>
</dbReference>
<feature type="region of interest" description="Disordered" evidence="4">
    <location>
        <begin position="511"/>
        <end position="591"/>
    </location>
</feature>
<feature type="repeat" description="WD" evidence="3">
    <location>
        <begin position="103"/>
        <end position="135"/>
    </location>
</feature>
<feature type="compositionally biased region" description="Acidic residues" evidence="4">
    <location>
        <begin position="576"/>
        <end position="591"/>
    </location>
</feature>
<proteinExistence type="predicted"/>
<sequence length="591" mass="64368">MLRAEMLDVGMDGTGARAAAAAADETRADARGKGENAECAVGSLGKSPPMARNIFADLQRRQWCRERQSPERRGHAQSAHAGATALRCGNKRFVEELRLTETLERHGGCVNCVSWNDDASLLISGSDDMTVCVWSCGAKMPLKGSAFTGHVHNIFAAKFVPQSGDGSCVTTSADGDVRLTDLERGFRGPPPQHYGYRLRGANQPAAECSRSLWAGRGAGMGMGITFVPNEPNTFLCAHQDGRIRLFDLRQSHGGLGGTSHEIIADLSSHGPTSEIVFDPTSPTTFATCSDDPYVRIFDLRHVNNNRREAAREFPTPPSPSTSPTGEPAFSRSARLSLKHDIPCVMLVTPLELSRGVRFGSPMGFEGISGLAYSSKGELAISCKGDDVYVLDTRKAAASANSHFPREDLESRSFPLATSYSVPVVTTPAKRYVGRKNVKTFLKGVAFMCDDEYVTTGGDDGNVYVWHKDSGELVRKFQADSSVVNTVLPHPHLPTMVCCGIDNHVRVFEAGDGGVHLGTPPKRDDNDAWFDEEDEEEDDEDDQDDDSDEEEEDSEEDTDDAILARWATRVIAQSNEDLPDDEDDEDFEPMQA</sequence>
<feature type="region of interest" description="Disordered" evidence="4">
    <location>
        <begin position="309"/>
        <end position="330"/>
    </location>
</feature>
<dbReference type="OrthoDB" id="4869960at2759"/>
<dbReference type="GO" id="GO:0005737">
    <property type="term" value="C:cytoplasm"/>
    <property type="evidence" value="ECO:0007669"/>
    <property type="project" value="TreeGrafter"/>
</dbReference>
<evidence type="ECO:0000256" key="3">
    <source>
        <dbReference type="PROSITE-ProRule" id="PRU00221"/>
    </source>
</evidence>
<dbReference type="Proteomes" id="UP000195557">
    <property type="component" value="Unassembled WGS sequence"/>
</dbReference>
<gene>
    <name evidence="5" type="ORF">BE221DRAFT_145996</name>
</gene>
<keyword evidence="2" id="KW-0677">Repeat</keyword>
<evidence type="ECO:0000256" key="2">
    <source>
        <dbReference type="ARBA" id="ARBA00022737"/>
    </source>
</evidence>
<dbReference type="InterPro" id="IPR015943">
    <property type="entry name" value="WD40/YVTN_repeat-like_dom_sf"/>
</dbReference>
<evidence type="ECO:0000256" key="4">
    <source>
        <dbReference type="SAM" id="MobiDB-lite"/>
    </source>
</evidence>
<feature type="repeat" description="WD" evidence="3">
    <location>
        <begin position="444"/>
        <end position="475"/>
    </location>
</feature>
<organism evidence="5">
    <name type="scientific">Ostreococcus tauri</name>
    <name type="common">Marine green alga</name>
    <dbReference type="NCBI Taxonomy" id="70448"/>
    <lineage>
        <taxon>Eukaryota</taxon>
        <taxon>Viridiplantae</taxon>
        <taxon>Chlorophyta</taxon>
        <taxon>Mamiellophyceae</taxon>
        <taxon>Mamiellales</taxon>
        <taxon>Bathycoccaceae</taxon>
        <taxon>Ostreococcus</taxon>
    </lineage>
</organism>
<dbReference type="InterPro" id="IPR001680">
    <property type="entry name" value="WD40_rpt"/>
</dbReference>
<evidence type="ECO:0000313" key="5">
    <source>
        <dbReference type="EMBL" id="OUS46271.1"/>
    </source>
</evidence>
<dbReference type="PROSITE" id="PS50082">
    <property type="entry name" value="WD_REPEATS_2"/>
    <property type="match status" value="2"/>
</dbReference>
<protein>
    <submittedName>
        <fullName evidence="5">WD40 repeat-containing protein</fullName>
    </submittedName>
</protein>
<dbReference type="KEGG" id="ota:OT_ostta13g01640"/>
<name>A0A1Y5I9Y0_OSTTA</name>
<dbReference type="SMART" id="SM00320">
    <property type="entry name" value="WD40"/>
    <property type="match status" value="6"/>
</dbReference>
<dbReference type="OMA" id="TELFICC"/>
<dbReference type="GO" id="GO:0080008">
    <property type="term" value="C:Cul4-RING E3 ubiquitin ligase complex"/>
    <property type="evidence" value="ECO:0007669"/>
    <property type="project" value="TreeGrafter"/>
</dbReference>
<dbReference type="Pfam" id="PF00400">
    <property type="entry name" value="WD40"/>
    <property type="match status" value="3"/>
</dbReference>
<dbReference type="InterPro" id="IPR045151">
    <property type="entry name" value="DCAF8"/>
</dbReference>
<dbReference type="eggNOG" id="KOG1334">
    <property type="taxonomic scope" value="Eukaryota"/>
</dbReference>
<evidence type="ECO:0000256" key="1">
    <source>
        <dbReference type="ARBA" id="ARBA00022574"/>
    </source>
</evidence>
<feature type="compositionally biased region" description="Acidic residues" evidence="4">
    <location>
        <begin position="526"/>
        <end position="559"/>
    </location>
</feature>
<reference evidence="5" key="1">
    <citation type="submission" date="2017-04" db="EMBL/GenBank/DDBJ databases">
        <title>Population genomics of picophytoplankton unveils novel chromosome hypervariability.</title>
        <authorList>
            <consortium name="DOE Joint Genome Institute"/>
            <person name="Blanc-Mathieu R."/>
            <person name="Krasovec M."/>
            <person name="Hebrard M."/>
            <person name="Yau S."/>
            <person name="Desgranges E."/>
            <person name="Martin J."/>
            <person name="Schackwitz W."/>
            <person name="Kuo A."/>
            <person name="Salin G."/>
            <person name="Donnadieu C."/>
            <person name="Desdevises Y."/>
            <person name="Sanchez-Ferandin S."/>
            <person name="Moreau H."/>
            <person name="Rivals E."/>
            <person name="Grigoriev I.V."/>
            <person name="Grimsley N."/>
            <person name="Eyre-Walker A."/>
            <person name="Piganeau G."/>
        </authorList>
    </citation>
    <scope>NUCLEOTIDE SEQUENCE [LARGE SCALE GENOMIC DNA]</scope>
    <source>
        <strain evidence="5">RCC 1115</strain>
    </source>
</reference>
<dbReference type="AlphaFoldDB" id="A0A1Y5I9Y0"/>
<dbReference type="Gene3D" id="2.130.10.10">
    <property type="entry name" value="YVTN repeat-like/Quinoprotein amine dehydrogenase"/>
    <property type="match status" value="3"/>
</dbReference>
<dbReference type="InterPro" id="IPR036322">
    <property type="entry name" value="WD40_repeat_dom_sf"/>
</dbReference>
<dbReference type="RefSeq" id="XP_003082640.2">
    <property type="nucleotide sequence ID" value="XM_003082592.2"/>
</dbReference>
<accession>A0A1Y5I9Y0</accession>
<dbReference type="PROSITE" id="PS50294">
    <property type="entry name" value="WD_REPEATS_REGION"/>
    <property type="match status" value="1"/>
</dbReference>